<keyword evidence="8 10" id="KW-0131">Cell cycle</keyword>
<evidence type="ECO:0000256" key="3">
    <source>
        <dbReference type="ARBA" id="ARBA00022676"/>
    </source>
</evidence>
<evidence type="ECO:0000256" key="6">
    <source>
        <dbReference type="ARBA" id="ARBA00022984"/>
    </source>
</evidence>
<evidence type="ECO:0000256" key="4">
    <source>
        <dbReference type="ARBA" id="ARBA00022679"/>
    </source>
</evidence>
<accession>A0A0G1D5Z0</accession>
<evidence type="ECO:0000256" key="8">
    <source>
        <dbReference type="ARBA" id="ARBA00023306"/>
    </source>
</evidence>
<keyword evidence="2 10" id="KW-0132">Cell division</keyword>
<dbReference type="GO" id="GO:0009252">
    <property type="term" value="P:peptidoglycan biosynthetic process"/>
    <property type="evidence" value="ECO:0007669"/>
    <property type="project" value="UniProtKB-UniRule"/>
</dbReference>
<dbReference type="UniPathway" id="UPA00219"/>
<evidence type="ECO:0000256" key="2">
    <source>
        <dbReference type="ARBA" id="ARBA00022618"/>
    </source>
</evidence>
<dbReference type="CDD" id="cd03785">
    <property type="entry name" value="GT28_MurG"/>
    <property type="match status" value="1"/>
</dbReference>
<sequence length="390" mass="43713">MNKGKEETIFSSIEKNFAEEFKSKKRVIFSGGGTLGPVMPLLAVFQELKKQFPDQYDFLWVGVKGGLEKEVTEKYGLKFVALPEAKLRRYFSWRNFSDIFNFAAAFFKSWMIIKRFQPNILVSAGGFMSVPLHLAAWLQKKTTLIHQEDVEVGLANKIMALWADHITVSLEKNLQNFPAKKTLWIGNPVREGVLSGQKEEAIKDFLLDPNLPTVLVLGGGTGALSLNKMIAGNIGELVKKCQIIHMLGNGKEMAVPFFQGGELDALIKERYHPVKFLNEKILSRAYAISDVVVTRAGFSTLTELAVLGKPFVAVPIPDSHQEKNARVFWSKAQTPVFLSNHEPVSGLIKKILDLVSNKEEQLYLARHLVKIIPKDAREKMSFLINGILSN</sequence>
<dbReference type="SUPFAM" id="SSF53756">
    <property type="entry name" value="UDP-Glycosyltransferase/glycogen phosphorylase"/>
    <property type="match status" value="1"/>
</dbReference>
<keyword evidence="3 10" id="KW-0328">Glycosyltransferase</keyword>
<feature type="binding site" evidence="10">
    <location>
        <position position="190"/>
    </location>
    <ligand>
        <name>UDP-N-acetyl-alpha-D-glucosamine</name>
        <dbReference type="ChEBI" id="CHEBI:57705"/>
    </ligand>
</feature>
<evidence type="ECO:0000256" key="7">
    <source>
        <dbReference type="ARBA" id="ARBA00023136"/>
    </source>
</evidence>
<evidence type="ECO:0000256" key="1">
    <source>
        <dbReference type="ARBA" id="ARBA00022475"/>
    </source>
</evidence>
<dbReference type="GO" id="GO:0008360">
    <property type="term" value="P:regulation of cell shape"/>
    <property type="evidence" value="ECO:0007669"/>
    <property type="project" value="UniProtKB-KW"/>
</dbReference>
<dbReference type="EC" id="2.4.1.227" evidence="10"/>
<evidence type="ECO:0000313" key="13">
    <source>
        <dbReference type="EMBL" id="KKS57483.1"/>
    </source>
</evidence>
<comment type="similarity">
    <text evidence="10">Belongs to the glycosyltransferase 28 family. MurG subfamily.</text>
</comment>
<keyword evidence="7 10" id="KW-0472">Membrane</keyword>
<dbReference type="PANTHER" id="PTHR21015">
    <property type="entry name" value="UDP-N-ACETYLGLUCOSAMINE--N-ACETYLMURAMYL-(PENTAPEPTIDE) PYROPHOSPHORYL-UNDECAPRENOL N-ACETYLGLUCOSAMINE TRANSFERASE 1"/>
    <property type="match status" value="1"/>
</dbReference>
<proteinExistence type="inferred from homology"/>
<dbReference type="InterPro" id="IPR006009">
    <property type="entry name" value="GlcNAc_MurG"/>
</dbReference>
<feature type="domain" description="Glycosyltransferase family 28 N-terminal" evidence="11">
    <location>
        <begin position="27"/>
        <end position="166"/>
    </location>
</feature>
<evidence type="ECO:0000256" key="9">
    <source>
        <dbReference type="ARBA" id="ARBA00023316"/>
    </source>
</evidence>
<keyword evidence="6 10" id="KW-0573">Peptidoglycan synthesis</keyword>
<keyword evidence="9 10" id="KW-0961">Cell wall biogenesis/degradation</keyword>
<evidence type="ECO:0000256" key="5">
    <source>
        <dbReference type="ARBA" id="ARBA00022960"/>
    </source>
</evidence>
<comment type="caution">
    <text evidence="10">Lacks conserved residue(s) required for the propagation of feature annotation.</text>
</comment>
<comment type="subcellular location">
    <subcellularLocation>
        <location evidence="10">Cell membrane</location>
        <topology evidence="10">Peripheral membrane protein</topology>
        <orientation evidence="10">Cytoplasmic side</orientation>
    </subcellularLocation>
</comment>
<comment type="function">
    <text evidence="10">Cell wall formation. Catalyzes the transfer of a GlcNAc subunit on undecaprenyl-pyrophosphoryl-MurNAc-pentapeptide (lipid intermediate I) to form undecaprenyl-pyrophosphoryl-MurNAc-(pentapeptide)GlcNAc (lipid intermediate II).</text>
</comment>
<comment type="caution">
    <text evidence="13">The sequence shown here is derived from an EMBL/GenBank/DDBJ whole genome shotgun (WGS) entry which is preliminary data.</text>
</comment>
<protein>
    <recommendedName>
        <fullName evidence="10">UDP-N-acetylglucosamine--N-acetylmuramyl-(pentapeptide) pyrophosphoryl-undecaprenol N-acetylglucosamine transferase</fullName>
        <ecNumber evidence="10">2.4.1.227</ecNumber>
    </recommendedName>
    <alternativeName>
        <fullName evidence="10">Undecaprenyl-PP-MurNAc-pentapeptide-UDPGlcNAc GlcNAc transferase</fullName>
    </alternativeName>
</protein>
<dbReference type="GO" id="GO:0050511">
    <property type="term" value="F:undecaprenyldiphospho-muramoylpentapeptide beta-N-acetylglucosaminyltransferase activity"/>
    <property type="evidence" value="ECO:0007669"/>
    <property type="project" value="UniProtKB-UniRule"/>
</dbReference>
<dbReference type="InterPro" id="IPR004276">
    <property type="entry name" value="GlycoTrans_28_N"/>
</dbReference>
<dbReference type="GO" id="GO:0071555">
    <property type="term" value="P:cell wall organization"/>
    <property type="evidence" value="ECO:0007669"/>
    <property type="project" value="UniProtKB-KW"/>
</dbReference>
<gene>
    <name evidence="10" type="primary">murG</name>
    <name evidence="13" type="ORF">UV20_C0001G0123</name>
</gene>
<dbReference type="GO" id="GO:0005886">
    <property type="term" value="C:plasma membrane"/>
    <property type="evidence" value="ECO:0007669"/>
    <property type="project" value="UniProtKB-SubCell"/>
</dbReference>
<dbReference type="InterPro" id="IPR007235">
    <property type="entry name" value="Glyco_trans_28_C"/>
</dbReference>
<dbReference type="AlphaFoldDB" id="A0A0G1D5Z0"/>
<evidence type="ECO:0000256" key="10">
    <source>
        <dbReference type="HAMAP-Rule" id="MF_00033"/>
    </source>
</evidence>
<feature type="domain" description="Glycosyl transferase family 28 C-terminal" evidence="12">
    <location>
        <begin position="213"/>
        <end position="362"/>
    </location>
</feature>
<keyword evidence="4 10" id="KW-0808">Transferase</keyword>
<keyword evidence="1 10" id="KW-1003">Cell membrane</keyword>
<feature type="binding site" evidence="10">
    <location>
        <position position="321"/>
    </location>
    <ligand>
        <name>UDP-N-acetyl-alpha-D-glucosamine</name>
        <dbReference type="ChEBI" id="CHEBI:57705"/>
    </ligand>
</feature>
<keyword evidence="5 10" id="KW-0133">Cell shape</keyword>
<dbReference type="Proteomes" id="UP000034837">
    <property type="component" value="Unassembled WGS sequence"/>
</dbReference>
<evidence type="ECO:0000259" key="12">
    <source>
        <dbReference type="Pfam" id="PF04101"/>
    </source>
</evidence>
<comment type="pathway">
    <text evidence="10">Cell wall biogenesis; peptidoglycan biosynthesis.</text>
</comment>
<evidence type="ECO:0000259" key="11">
    <source>
        <dbReference type="Pfam" id="PF03033"/>
    </source>
</evidence>
<name>A0A0G1D5Z0_9BACT</name>
<dbReference type="PANTHER" id="PTHR21015:SF27">
    <property type="entry name" value="UDP-N-ACETYLGLUCOSAMINE--N-ACETYLMURAMYL-(PENTAPEPTIDE) PYROPHOSPHORYL-UNDECAPRENOL N-ACETYLGLUCOSAMINE TRANSFERASE"/>
    <property type="match status" value="1"/>
</dbReference>
<dbReference type="GO" id="GO:0051301">
    <property type="term" value="P:cell division"/>
    <property type="evidence" value="ECO:0007669"/>
    <property type="project" value="UniProtKB-KW"/>
</dbReference>
<organism evidence="13 14">
    <name type="scientific">Candidatus Magasanikbacteria bacterium GW2011_GWA2_42_32</name>
    <dbReference type="NCBI Taxonomy" id="1619039"/>
    <lineage>
        <taxon>Bacteria</taxon>
        <taxon>Candidatus Magasanikiibacteriota</taxon>
    </lineage>
</organism>
<comment type="catalytic activity">
    <reaction evidence="10">
        <text>di-trans,octa-cis-undecaprenyl diphospho-N-acetyl-alpha-D-muramoyl-L-alanyl-D-glutamyl-meso-2,6-diaminopimeloyl-D-alanyl-D-alanine + UDP-N-acetyl-alpha-D-glucosamine = di-trans,octa-cis-undecaprenyl diphospho-[N-acetyl-alpha-D-glucosaminyl-(1-&gt;4)]-N-acetyl-alpha-D-muramoyl-L-alanyl-D-glutamyl-meso-2,6-diaminopimeloyl-D-alanyl-D-alanine + UDP + H(+)</text>
        <dbReference type="Rhea" id="RHEA:31227"/>
        <dbReference type="ChEBI" id="CHEBI:15378"/>
        <dbReference type="ChEBI" id="CHEBI:57705"/>
        <dbReference type="ChEBI" id="CHEBI:58223"/>
        <dbReference type="ChEBI" id="CHEBI:61387"/>
        <dbReference type="ChEBI" id="CHEBI:61388"/>
        <dbReference type="EC" id="2.4.1.227"/>
    </reaction>
</comment>
<dbReference type="GO" id="GO:0051991">
    <property type="term" value="F:UDP-N-acetyl-D-glucosamine:N-acetylmuramoyl-L-alanyl-D-glutamyl-meso-2,6-diaminopimelyl-D-alanyl-D-alanine-diphosphoundecaprenol 4-beta-N-acetylglucosaminlytransferase activity"/>
    <property type="evidence" value="ECO:0007669"/>
    <property type="project" value="RHEA"/>
</dbReference>
<dbReference type="Gene3D" id="3.40.50.2000">
    <property type="entry name" value="Glycogen Phosphorylase B"/>
    <property type="match status" value="2"/>
</dbReference>
<dbReference type="GO" id="GO:0005975">
    <property type="term" value="P:carbohydrate metabolic process"/>
    <property type="evidence" value="ECO:0007669"/>
    <property type="project" value="InterPro"/>
</dbReference>
<dbReference type="HAMAP" id="MF_00033">
    <property type="entry name" value="MurG"/>
    <property type="match status" value="1"/>
</dbReference>
<dbReference type="Pfam" id="PF03033">
    <property type="entry name" value="Glyco_transf_28"/>
    <property type="match status" value="1"/>
</dbReference>
<dbReference type="EMBL" id="LCDO01000001">
    <property type="protein sequence ID" value="KKS57483.1"/>
    <property type="molecule type" value="Genomic_DNA"/>
</dbReference>
<reference evidence="13 14" key="1">
    <citation type="journal article" date="2015" name="Nature">
        <title>rRNA introns, odd ribosomes, and small enigmatic genomes across a large radiation of phyla.</title>
        <authorList>
            <person name="Brown C.T."/>
            <person name="Hug L.A."/>
            <person name="Thomas B.C."/>
            <person name="Sharon I."/>
            <person name="Castelle C.J."/>
            <person name="Singh A."/>
            <person name="Wilkins M.J."/>
            <person name="Williams K.H."/>
            <person name="Banfield J.F."/>
        </authorList>
    </citation>
    <scope>NUCLEOTIDE SEQUENCE [LARGE SCALE GENOMIC DNA]</scope>
</reference>
<evidence type="ECO:0000313" key="14">
    <source>
        <dbReference type="Proteomes" id="UP000034837"/>
    </source>
</evidence>
<dbReference type="Pfam" id="PF04101">
    <property type="entry name" value="Glyco_tran_28_C"/>
    <property type="match status" value="1"/>
</dbReference>